<evidence type="ECO:0000313" key="4">
    <source>
        <dbReference type="Proteomes" id="UP001519332"/>
    </source>
</evidence>
<dbReference type="PANTHER" id="PTHR12598">
    <property type="entry name" value="COPPER HOMEOSTASIS PROTEIN CUTC"/>
    <property type="match status" value="1"/>
</dbReference>
<comment type="subcellular location">
    <subcellularLocation>
        <location evidence="2">Cytoplasm</location>
    </subcellularLocation>
</comment>
<evidence type="ECO:0000313" key="3">
    <source>
        <dbReference type="EMBL" id="MBP2321360.1"/>
    </source>
</evidence>
<dbReference type="Gene3D" id="3.20.20.380">
    <property type="entry name" value="Copper homeostasis (CutC) domain"/>
    <property type="match status" value="1"/>
</dbReference>
<dbReference type="EMBL" id="JAGINW010000001">
    <property type="protein sequence ID" value="MBP2321360.1"/>
    <property type="molecule type" value="Genomic_DNA"/>
</dbReference>
<protein>
    <recommendedName>
        <fullName evidence="2">PF03932 family protein CutC</fullName>
    </recommendedName>
</protein>
<name>A0ABS4TAB0_9PSEU</name>
<evidence type="ECO:0000256" key="1">
    <source>
        <dbReference type="ARBA" id="ARBA00007768"/>
    </source>
</evidence>
<dbReference type="Proteomes" id="UP001519332">
    <property type="component" value="Unassembled WGS sequence"/>
</dbReference>
<dbReference type="HAMAP" id="MF_00795">
    <property type="entry name" value="CutC"/>
    <property type="match status" value="1"/>
</dbReference>
<proteinExistence type="inferred from homology"/>
<accession>A0ABS4TAB0</accession>
<reference evidence="3 4" key="1">
    <citation type="submission" date="2021-03" db="EMBL/GenBank/DDBJ databases">
        <title>Sequencing the genomes of 1000 actinobacteria strains.</title>
        <authorList>
            <person name="Klenk H.-P."/>
        </authorList>
    </citation>
    <scope>NUCLEOTIDE SEQUENCE [LARGE SCALE GENOMIC DNA]</scope>
    <source>
        <strain evidence="3 4">DSM 46670</strain>
    </source>
</reference>
<dbReference type="RefSeq" id="WP_209636195.1">
    <property type="nucleotide sequence ID" value="NZ_JAGINW010000001.1"/>
</dbReference>
<comment type="caution">
    <text evidence="2">Once thought to be involved in copper homeostasis, experiments in E.coli have shown this is not the case.</text>
</comment>
<comment type="similarity">
    <text evidence="1 2">Belongs to the CutC family.</text>
</comment>
<dbReference type="InterPro" id="IPR005627">
    <property type="entry name" value="CutC-like"/>
</dbReference>
<sequence length="243" mass="25223">MCAGISIEISVETVRGVRIAQRAGADRIELCAGLADGGLTPSAALIEQAVAATTSTEVHVLIRPRPGDFRYSADEIAVIRKDISLARQLGADGVVVGALDAAGRLDVGFIDAFGDIQTTLHRAIDVSADSLQALDEAISLGFTRVLTSGRKRSVLDGAPLIKEMVQRAEERIQVMACGGVRASNALQVVESTGVRDLHAAVRTPVGDVGDGDVSFAGVGVPDGFDRFETDADGVAALCSVIRG</sequence>
<gene>
    <name evidence="2" type="primary">cutC</name>
    <name evidence="3" type="ORF">JOF56_001745</name>
</gene>
<dbReference type="Pfam" id="PF03932">
    <property type="entry name" value="CutC"/>
    <property type="match status" value="1"/>
</dbReference>
<dbReference type="SUPFAM" id="SSF110395">
    <property type="entry name" value="CutC-like"/>
    <property type="match status" value="1"/>
</dbReference>
<dbReference type="PANTHER" id="PTHR12598:SF0">
    <property type="entry name" value="COPPER HOMEOSTASIS PROTEIN CUTC HOMOLOG"/>
    <property type="match status" value="1"/>
</dbReference>
<keyword evidence="4" id="KW-1185">Reference proteome</keyword>
<evidence type="ECO:0000256" key="2">
    <source>
        <dbReference type="HAMAP-Rule" id="MF_00795"/>
    </source>
</evidence>
<comment type="caution">
    <text evidence="3">The sequence shown here is derived from an EMBL/GenBank/DDBJ whole genome shotgun (WGS) entry which is preliminary data.</text>
</comment>
<organism evidence="3 4">
    <name type="scientific">Kibdelosporangium banguiense</name>
    <dbReference type="NCBI Taxonomy" id="1365924"/>
    <lineage>
        <taxon>Bacteria</taxon>
        <taxon>Bacillati</taxon>
        <taxon>Actinomycetota</taxon>
        <taxon>Actinomycetes</taxon>
        <taxon>Pseudonocardiales</taxon>
        <taxon>Pseudonocardiaceae</taxon>
        <taxon>Kibdelosporangium</taxon>
    </lineage>
</organism>
<keyword evidence="2" id="KW-0963">Cytoplasm</keyword>
<dbReference type="InterPro" id="IPR036822">
    <property type="entry name" value="CutC-like_dom_sf"/>
</dbReference>